<sequence length="99" mass="10206">MKSIIARSLKGKKRYVIPIAVIFASLMLLVVLAPAEKQIASYNPFSLPGGGGGGSDYYAYLSVSESGLSSEISTWSASSTYGENTIAPAPGSSGTITVV</sequence>
<reference evidence="2" key="1">
    <citation type="submission" date="2021-05" db="EMBL/GenBank/DDBJ databases">
        <title>Genomic insights into ecological role and evolution of a novel Thermoplasmata order Candidatus Sysuiplasmatales.</title>
        <authorList>
            <person name="Yuan Y."/>
        </authorList>
    </citation>
    <scope>NUCLEOTIDE SEQUENCE</scope>
    <source>
        <strain evidence="2">TUT19-bin139</strain>
    </source>
</reference>
<gene>
    <name evidence="2" type="ORF">KIY12_06935</name>
</gene>
<keyword evidence="1" id="KW-1133">Transmembrane helix</keyword>
<dbReference type="AlphaFoldDB" id="A0A8J7YTX6"/>
<proteinExistence type="predicted"/>
<dbReference type="Proteomes" id="UP000750197">
    <property type="component" value="Unassembled WGS sequence"/>
</dbReference>
<feature type="transmembrane region" description="Helical" evidence="1">
    <location>
        <begin position="15"/>
        <end position="35"/>
    </location>
</feature>
<comment type="caution">
    <text evidence="2">The sequence shown here is derived from an EMBL/GenBank/DDBJ whole genome shotgun (WGS) entry which is preliminary data.</text>
</comment>
<organism evidence="2 3">
    <name type="scientific">Candidatus Sysuiplasma superficiale</name>
    <dbReference type="NCBI Taxonomy" id="2823368"/>
    <lineage>
        <taxon>Archaea</taxon>
        <taxon>Methanobacteriati</taxon>
        <taxon>Thermoplasmatota</taxon>
        <taxon>Thermoplasmata</taxon>
        <taxon>Candidatus Sysuiplasmatales</taxon>
        <taxon>Candidatus Sysuiplasmataceae</taxon>
        <taxon>Candidatus Sysuiplasma</taxon>
    </lineage>
</organism>
<evidence type="ECO:0000313" key="3">
    <source>
        <dbReference type="Proteomes" id="UP000750197"/>
    </source>
</evidence>
<protein>
    <submittedName>
        <fullName evidence="2">Uncharacterized protein</fullName>
    </submittedName>
</protein>
<keyword evidence="1" id="KW-0472">Membrane</keyword>
<keyword evidence="1" id="KW-0812">Transmembrane</keyword>
<name>A0A8J7YTX6_9ARCH</name>
<evidence type="ECO:0000313" key="2">
    <source>
        <dbReference type="EMBL" id="MBX8644437.1"/>
    </source>
</evidence>
<accession>A0A8J7YTX6</accession>
<feature type="non-terminal residue" evidence="2">
    <location>
        <position position="99"/>
    </location>
</feature>
<evidence type="ECO:0000256" key="1">
    <source>
        <dbReference type="SAM" id="Phobius"/>
    </source>
</evidence>
<dbReference type="EMBL" id="JAHEAC010000061">
    <property type="protein sequence ID" value="MBX8644437.1"/>
    <property type="molecule type" value="Genomic_DNA"/>
</dbReference>